<keyword evidence="4" id="KW-1185">Reference proteome</keyword>
<protein>
    <submittedName>
        <fullName evidence="3">Siderophore-interacting protein</fullName>
    </submittedName>
</protein>
<comment type="caution">
    <text evidence="3">The sequence shown here is derived from an EMBL/GenBank/DDBJ whole genome shotgun (WGS) entry which is preliminary data.</text>
</comment>
<comment type="similarity">
    <text evidence="1">Belongs to the SIP oxidoreductase family.</text>
</comment>
<gene>
    <name evidence="3" type="ORF">GL286_15110</name>
</gene>
<evidence type="ECO:0000259" key="2">
    <source>
        <dbReference type="PROSITE" id="PS51384"/>
    </source>
</evidence>
<dbReference type="InterPro" id="IPR007037">
    <property type="entry name" value="SIP_rossman_dom"/>
</dbReference>
<accession>A0A6L6JEQ9</accession>
<dbReference type="Gene3D" id="3.40.50.80">
    <property type="entry name" value="Nucleotide-binding domain of ferredoxin-NADP reductase (FNR) module"/>
    <property type="match status" value="1"/>
</dbReference>
<dbReference type="Pfam" id="PF08021">
    <property type="entry name" value="FAD_binding_9"/>
    <property type="match status" value="1"/>
</dbReference>
<name>A0A6L6JEQ9_9RHOB</name>
<dbReference type="InterPro" id="IPR039261">
    <property type="entry name" value="FNR_nucleotide-bd"/>
</dbReference>
<sequence>MEPIITRHRFEIRRRTLTVLEKTYLTPKMIRFVLTSDDLADFESLGHDDHVKLFLDVGGEQPEMRDYTPRAFDREARTLTLDFAVHVAGPATQWAIDAETGDTLNIGGPRGSAVVAPVFDWWLLIGDETALPAMGRWVENMVSGTKVTTLGLVTDAAEEQVWVTDADHHAKWLHRADAADPSPVLDAVAALDLPLGKGFVWIAAEANVARATRDHFQMARNHPREWIKAAGYWLKGKADAHESLD</sequence>
<dbReference type="Pfam" id="PF04954">
    <property type="entry name" value="SIP"/>
    <property type="match status" value="1"/>
</dbReference>
<reference evidence="3 4" key="1">
    <citation type="submission" date="2019-11" db="EMBL/GenBank/DDBJ databases">
        <authorList>
            <person name="Dong K."/>
        </authorList>
    </citation>
    <scope>NUCLEOTIDE SEQUENCE [LARGE SCALE GENOMIC DNA]</scope>
    <source>
        <strain evidence="3 4">NBRC 111993</strain>
    </source>
</reference>
<evidence type="ECO:0000313" key="3">
    <source>
        <dbReference type="EMBL" id="MTH79057.1"/>
    </source>
</evidence>
<feature type="domain" description="FAD-binding FR-type" evidence="2">
    <location>
        <begin position="12"/>
        <end position="116"/>
    </location>
</feature>
<dbReference type="PANTHER" id="PTHR30157">
    <property type="entry name" value="FERRIC REDUCTASE, NADPH-DEPENDENT"/>
    <property type="match status" value="1"/>
</dbReference>
<dbReference type="Proteomes" id="UP000478183">
    <property type="component" value="Unassembled WGS sequence"/>
</dbReference>
<dbReference type="InterPro" id="IPR039374">
    <property type="entry name" value="SIP_fam"/>
</dbReference>
<dbReference type="EMBL" id="WMIE01000010">
    <property type="protein sequence ID" value="MTH79057.1"/>
    <property type="molecule type" value="Genomic_DNA"/>
</dbReference>
<dbReference type="PROSITE" id="PS51384">
    <property type="entry name" value="FAD_FR"/>
    <property type="match status" value="1"/>
</dbReference>
<dbReference type="CDD" id="cd06193">
    <property type="entry name" value="siderophore_interacting"/>
    <property type="match status" value="1"/>
</dbReference>
<evidence type="ECO:0000313" key="4">
    <source>
        <dbReference type="Proteomes" id="UP000478183"/>
    </source>
</evidence>
<proteinExistence type="inferred from homology"/>
<evidence type="ECO:0000256" key="1">
    <source>
        <dbReference type="ARBA" id="ARBA00035644"/>
    </source>
</evidence>
<dbReference type="InterPro" id="IPR013113">
    <property type="entry name" value="SIP_FAD-bd"/>
</dbReference>
<dbReference type="InterPro" id="IPR017927">
    <property type="entry name" value="FAD-bd_FR_type"/>
</dbReference>
<organism evidence="3 4">
    <name type="scientific">Paracoccus aestuariivivens</name>
    <dbReference type="NCBI Taxonomy" id="1820333"/>
    <lineage>
        <taxon>Bacteria</taxon>
        <taxon>Pseudomonadati</taxon>
        <taxon>Pseudomonadota</taxon>
        <taxon>Alphaproteobacteria</taxon>
        <taxon>Rhodobacterales</taxon>
        <taxon>Paracoccaceae</taxon>
        <taxon>Paracoccus</taxon>
    </lineage>
</organism>
<dbReference type="RefSeq" id="WP_155096416.1">
    <property type="nucleotide sequence ID" value="NZ_WMIE01000010.1"/>
</dbReference>
<dbReference type="GO" id="GO:0016491">
    <property type="term" value="F:oxidoreductase activity"/>
    <property type="evidence" value="ECO:0007669"/>
    <property type="project" value="InterPro"/>
</dbReference>
<dbReference type="InterPro" id="IPR017938">
    <property type="entry name" value="Riboflavin_synthase-like_b-brl"/>
</dbReference>
<dbReference type="OrthoDB" id="9814826at2"/>
<dbReference type="SUPFAM" id="SSF63380">
    <property type="entry name" value="Riboflavin synthase domain-like"/>
    <property type="match status" value="1"/>
</dbReference>
<dbReference type="AlphaFoldDB" id="A0A6L6JEQ9"/>
<dbReference type="PANTHER" id="PTHR30157:SF0">
    <property type="entry name" value="NADPH-DEPENDENT FERRIC-CHELATE REDUCTASE"/>
    <property type="match status" value="1"/>
</dbReference>
<dbReference type="Gene3D" id="2.40.30.10">
    <property type="entry name" value="Translation factors"/>
    <property type="match status" value="2"/>
</dbReference>